<dbReference type="PANTHER" id="PTHR24342">
    <property type="entry name" value="SERINE/THREONINE-PROTEIN KINASE 17"/>
    <property type="match status" value="1"/>
</dbReference>
<dbReference type="InterPro" id="IPR011009">
    <property type="entry name" value="Kinase-like_dom_sf"/>
</dbReference>
<dbReference type="PROSITE" id="PS50011">
    <property type="entry name" value="PROTEIN_KINASE_DOM"/>
    <property type="match status" value="1"/>
</dbReference>
<evidence type="ECO:0000256" key="1">
    <source>
        <dbReference type="ARBA" id="ARBA00006692"/>
    </source>
</evidence>
<keyword evidence="6" id="KW-0418">Kinase</keyword>
<evidence type="ECO:0000256" key="6">
    <source>
        <dbReference type="ARBA" id="ARBA00022777"/>
    </source>
</evidence>
<name>A0A9D3QAB8_MEGAT</name>
<feature type="compositionally biased region" description="Pro residues" evidence="9">
    <location>
        <begin position="208"/>
        <end position="219"/>
    </location>
</feature>
<comment type="caution">
    <text evidence="11">The sequence shown here is derived from an EMBL/GenBank/DDBJ whole genome shotgun (WGS) entry which is preliminary data.</text>
</comment>
<dbReference type="EMBL" id="JAFDVH010000005">
    <property type="protein sequence ID" value="KAG7477870.1"/>
    <property type="molecule type" value="Genomic_DNA"/>
</dbReference>
<dbReference type="PROSITE" id="PS00108">
    <property type="entry name" value="PROTEIN_KINASE_ST"/>
    <property type="match status" value="1"/>
</dbReference>
<comment type="similarity">
    <text evidence="1">Belongs to the protein kinase superfamily. CAMK Ser/Thr protein kinase family.</text>
</comment>
<feature type="domain" description="Protein kinase" evidence="10">
    <location>
        <begin position="444"/>
        <end position="701"/>
    </location>
</feature>
<keyword evidence="3" id="KW-0723">Serine/threonine-protein kinase</keyword>
<keyword evidence="5 8" id="KW-0547">Nucleotide-binding</keyword>
<dbReference type="Proteomes" id="UP001046870">
    <property type="component" value="Chromosome 5"/>
</dbReference>
<evidence type="ECO:0000313" key="11">
    <source>
        <dbReference type="EMBL" id="KAG7477870.1"/>
    </source>
</evidence>
<dbReference type="SMART" id="SM00220">
    <property type="entry name" value="S_TKc"/>
    <property type="match status" value="1"/>
</dbReference>
<reference evidence="11" key="1">
    <citation type="submission" date="2021-01" db="EMBL/GenBank/DDBJ databases">
        <authorList>
            <person name="Zahm M."/>
            <person name="Roques C."/>
            <person name="Cabau C."/>
            <person name="Klopp C."/>
            <person name="Donnadieu C."/>
            <person name="Jouanno E."/>
            <person name="Lampietro C."/>
            <person name="Louis A."/>
            <person name="Herpin A."/>
            <person name="Echchiki A."/>
            <person name="Berthelot C."/>
            <person name="Parey E."/>
            <person name="Roest-Crollius H."/>
            <person name="Braasch I."/>
            <person name="Postlethwait J."/>
            <person name="Bobe J."/>
            <person name="Montfort J."/>
            <person name="Bouchez O."/>
            <person name="Begum T."/>
            <person name="Mejri S."/>
            <person name="Adams A."/>
            <person name="Chen W.-J."/>
            <person name="Guiguen Y."/>
        </authorList>
    </citation>
    <scope>NUCLEOTIDE SEQUENCE</scope>
    <source>
        <strain evidence="11">YG-15Mar2019-1</strain>
        <tissue evidence="11">Brain</tissue>
    </source>
</reference>
<dbReference type="GO" id="GO:0005634">
    <property type="term" value="C:nucleus"/>
    <property type="evidence" value="ECO:0007669"/>
    <property type="project" value="TreeGrafter"/>
</dbReference>
<proteinExistence type="inferred from homology"/>
<dbReference type="EC" id="2.7.11.1" evidence="2"/>
<dbReference type="GO" id="GO:0035556">
    <property type="term" value="P:intracellular signal transduction"/>
    <property type="evidence" value="ECO:0007669"/>
    <property type="project" value="TreeGrafter"/>
</dbReference>
<evidence type="ECO:0000256" key="7">
    <source>
        <dbReference type="ARBA" id="ARBA00022840"/>
    </source>
</evidence>
<dbReference type="FunFam" id="1.10.510.10:FF:000135">
    <property type="entry name" value="Putative myosin light chain kinase 3"/>
    <property type="match status" value="1"/>
</dbReference>
<dbReference type="InterPro" id="IPR000719">
    <property type="entry name" value="Prot_kinase_dom"/>
</dbReference>
<dbReference type="Gene3D" id="1.10.510.10">
    <property type="entry name" value="Transferase(Phosphotransferase) domain 1"/>
    <property type="match status" value="1"/>
</dbReference>
<feature type="region of interest" description="Disordered" evidence="9">
    <location>
        <begin position="156"/>
        <end position="230"/>
    </location>
</feature>
<accession>A0A9D3QAB8</accession>
<dbReference type="Gene3D" id="3.30.200.20">
    <property type="entry name" value="Phosphorylase Kinase, domain 1"/>
    <property type="match status" value="1"/>
</dbReference>
<feature type="region of interest" description="Disordered" evidence="9">
    <location>
        <begin position="88"/>
        <end position="142"/>
    </location>
</feature>
<dbReference type="InterPro" id="IPR008271">
    <property type="entry name" value="Ser/Thr_kinase_AS"/>
</dbReference>
<dbReference type="FunFam" id="3.30.200.20:FF:000042">
    <property type="entry name" value="Aurora kinase A"/>
    <property type="match status" value="1"/>
</dbReference>
<keyword evidence="12" id="KW-1185">Reference proteome</keyword>
<feature type="compositionally biased region" description="Low complexity" evidence="9">
    <location>
        <begin position="192"/>
        <end position="207"/>
    </location>
</feature>
<dbReference type="InterPro" id="IPR017441">
    <property type="entry name" value="Protein_kinase_ATP_BS"/>
</dbReference>
<evidence type="ECO:0000256" key="2">
    <source>
        <dbReference type="ARBA" id="ARBA00012513"/>
    </source>
</evidence>
<evidence type="ECO:0000259" key="10">
    <source>
        <dbReference type="PROSITE" id="PS50011"/>
    </source>
</evidence>
<sequence>MRTMRTSVAPLRELSVLEAKIDSLERKLDQLLSSKQHYAFLQPGVCAQCCACSLHASQQEALVNMLSAQARQLESLERLVLEIRVAQERPSPSREAEATPEKVQPCRTPPTPPSREAGPPLREPCTDAKVDSPQSGVKRNQALKPQNVFVALQKGGAPAQVKEEAKKVKDGAQRVGKALSPPLDGGLAPKNSTATLPPSLAALLPSPKVSPQPADPSKPGPSEDQPPQMKIDGTAALKKDPVPDINKDGDGDQQLRMDKLEVGACLSVKFLGQFHTEQTRSAASVTDLPPDPKCSPPATLATTIPTKGVPNVGQGALFGLTVPMATTDSPMLRHVHSCPDSLQRIQGSGGSIPPIKPPDSVAPPLVKARDAATGPSVTPVHCSVGAGIQIRVSPAPTSTAVPGTPKTTPNICQKIIDDDPPRPAPFPHRVVSLRPSQPCEPYSINTKEVLGGGRFGTVHTCIEKTSGLKLAAKIITARNAKERVSDMALNEIQVMNQLSHPNIIQLYDAFVSKNQVFLILEFVEGGELFERIVDESAPLTELDAMIFVKQICQGIQYMHQMYVLHLDLKPENILCVNRSGYQVKIIDFGLARRYKPRDKLRVSFGTPEFLAPEIVNFDFVSFPTDMWTLGVVTYMLLSGLSPFMGDDDSQTLNNVVAVNWYFDEEAFEHVSPEAKDFISNLLIRERSGRLSATQCLKHPWLNSAKDKAKHSNILLKSQLQLRKYMAKRLWKKNYIAIAAANRFKKISSSGSLTSLGI</sequence>
<feature type="binding site" evidence="8">
    <location>
        <position position="473"/>
    </location>
    <ligand>
        <name>ATP</name>
        <dbReference type="ChEBI" id="CHEBI:30616"/>
    </ligand>
</feature>
<gene>
    <name evidence="11" type="ORF">MATL_G00074180</name>
</gene>
<evidence type="ECO:0000256" key="3">
    <source>
        <dbReference type="ARBA" id="ARBA00022527"/>
    </source>
</evidence>
<evidence type="ECO:0000256" key="5">
    <source>
        <dbReference type="ARBA" id="ARBA00022741"/>
    </source>
</evidence>
<feature type="compositionally biased region" description="Basic and acidic residues" evidence="9">
    <location>
        <begin position="161"/>
        <end position="172"/>
    </location>
</feature>
<organism evidence="11 12">
    <name type="scientific">Megalops atlanticus</name>
    <name type="common">Tarpon</name>
    <name type="synonym">Clupea gigantea</name>
    <dbReference type="NCBI Taxonomy" id="7932"/>
    <lineage>
        <taxon>Eukaryota</taxon>
        <taxon>Metazoa</taxon>
        <taxon>Chordata</taxon>
        <taxon>Craniata</taxon>
        <taxon>Vertebrata</taxon>
        <taxon>Euteleostomi</taxon>
        <taxon>Actinopterygii</taxon>
        <taxon>Neopterygii</taxon>
        <taxon>Teleostei</taxon>
        <taxon>Elopiformes</taxon>
        <taxon>Megalopidae</taxon>
        <taxon>Megalops</taxon>
    </lineage>
</organism>
<dbReference type="AlphaFoldDB" id="A0A9D3QAB8"/>
<evidence type="ECO:0000256" key="9">
    <source>
        <dbReference type="SAM" id="MobiDB-lite"/>
    </source>
</evidence>
<dbReference type="GO" id="GO:0005524">
    <property type="term" value="F:ATP binding"/>
    <property type="evidence" value="ECO:0007669"/>
    <property type="project" value="UniProtKB-UniRule"/>
</dbReference>
<evidence type="ECO:0000313" key="12">
    <source>
        <dbReference type="Proteomes" id="UP001046870"/>
    </source>
</evidence>
<keyword evidence="4" id="KW-0808">Transferase</keyword>
<dbReference type="OrthoDB" id="10260894at2759"/>
<keyword evidence="7 8" id="KW-0067">ATP-binding</keyword>
<dbReference type="PANTHER" id="PTHR24342:SF20">
    <property type="entry name" value="MYOSIN LIGHT CHAIN KINASE, SMOOTH MUSCLE"/>
    <property type="match status" value="1"/>
</dbReference>
<dbReference type="PROSITE" id="PS00107">
    <property type="entry name" value="PROTEIN_KINASE_ATP"/>
    <property type="match status" value="1"/>
</dbReference>
<dbReference type="SUPFAM" id="SSF56112">
    <property type="entry name" value="Protein kinase-like (PK-like)"/>
    <property type="match status" value="1"/>
</dbReference>
<evidence type="ECO:0000256" key="8">
    <source>
        <dbReference type="PROSITE-ProRule" id="PRU10141"/>
    </source>
</evidence>
<dbReference type="Pfam" id="PF00069">
    <property type="entry name" value="Pkinase"/>
    <property type="match status" value="1"/>
</dbReference>
<dbReference type="GO" id="GO:0004674">
    <property type="term" value="F:protein serine/threonine kinase activity"/>
    <property type="evidence" value="ECO:0007669"/>
    <property type="project" value="UniProtKB-KW"/>
</dbReference>
<protein>
    <recommendedName>
        <fullName evidence="2">non-specific serine/threonine protein kinase</fullName>
        <ecNumber evidence="2">2.7.11.1</ecNumber>
    </recommendedName>
</protein>
<dbReference type="GO" id="GO:0043065">
    <property type="term" value="P:positive regulation of apoptotic process"/>
    <property type="evidence" value="ECO:0007669"/>
    <property type="project" value="TreeGrafter"/>
</dbReference>
<evidence type="ECO:0000256" key="4">
    <source>
        <dbReference type="ARBA" id="ARBA00022679"/>
    </source>
</evidence>
<feature type="compositionally biased region" description="Basic and acidic residues" evidence="9">
    <location>
        <begin position="88"/>
        <end position="100"/>
    </location>
</feature>